<dbReference type="EMBL" id="MHFR01000037">
    <property type="protein sequence ID" value="OGW98008.1"/>
    <property type="molecule type" value="Genomic_DNA"/>
</dbReference>
<feature type="transmembrane region" description="Helical" evidence="7">
    <location>
        <begin position="367"/>
        <end position="386"/>
    </location>
</feature>
<feature type="transmembrane region" description="Helical" evidence="7">
    <location>
        <begin position="101"/>
        <end position="121"/>
    </location>
</feature>
<feature type="transmembrane region" description="Helical" evidence="7">
    <location>
        <begin position="305"/>
        <end position="326"/>
    </location>
</feature>
<dbReference type="PANTHER" id="PTHR31585">
    <property type="entry name" value="FOLATE-BIOPTERIN TRANSPORTER 1, CHLOROPLASTIC"/>
    <property type="match status" value="1"/>
</dbReference>
<comment type="subcellular location">
    <subcellularLocation>
        <location evidence="1">Membrane</location>
        <topology evidence="1">Multi-pass membrane protein</topology>
    </subcellularLocation>
</comment>
<evidence type="ECO:0000256" key="6">
    <source>
        <dbReference type="ARBA" id="ARBA00023136"/>
    </source>
</evidence>
<feature type="transmembrane region" description="Helical" evidence="7">
    <location>
        <begin position="216"/>
        <end position="237"/>
    </location>
</feature>
<comment type="similarity">
    <text evidence="2">Belongs to the major facilitator superfamily. Folate-biopterin transporter (TC 2.A.71) family.</text>
</comment>
<feature type="transmembrane region" description="Helical" evidence="7">
    <location>
        <begin position="167"/>
        <end position="187"/>
    </location>
</feature>
<gene>
    <name evidence="9" type="ORF">A3G33_07170</name>
</gene>
<feature type="transmembrane region" description="Helical" evidence="7">
    <location>
        <begin position="12"/>
        <end position="33"/>
    </location>
</feature>
<evidence type="ECO:0000259" key="8">
    <source>
        <dbReference type="PROSITE" id="PS50850"/>
    </source>
</evidence>
<dbReference type="AlphaFoldDB" id="A0A1G1KYM1"/>
<dbReference type="PANTHER" id="PTHR31585:SF0">
    <property type="entry name" value="FOLATE-BIOPTERIN TRANSPORTER 1, CHLOROPLASTIC"/>
    <property type="match status" value="1"/>
</dbReference>
<keyword evidence="5 7" id="KW-1133">Transmembrane helix</keyword>
<dbReference type="InterPro" id="IPR036259">
    <property type="entry name" value="MFS_trans_sf"/>
</dbReference>
<sequence length="403" mass="44564">MKERINKNVGSLAFVVYFIQGALGLSAIALPLFMRENGYSISKIAWITSLTTWPWFVKILYGIISDGIPIFGLRRKPYLIICSLFSAAGWFLLAVGQAQDVTVIFALTLANLGLAATDVITDGLVVEYSDKSTAQTYQSISWGARSIGALLAGVTGGYLTVKVGYRTVFLLTGFLPMISFVVSFFIHEQPSDARSRKEKIAEAVFTSFKYLFQRKILWFMLLFAVSALPVAIGTPFFFYMKDQLRFNEFFLGLLQSLTWLGAIIGCLFYARFFKTMKDQTALYWAVMITFVDVLLVFAIRGRVSAGVLSVIGGILGYISLLPFMSLAAKLSHGTGVEGSLFAMISSIYNLSQAIFRSAGGMLYEGIGLNWLILATAFLSLTGFWFIRKLSKNMSPNPTFSSIL</sequence>
<evidence type="ECO:0000313" key="9">
    <source>
        <dbReference type="EMBL" id="OGW98008.1"/>
    </source>
</evidence>
<name>A0A1G1KYM1_9BACT</name>
<protein>
    <recommendedName>
        <fullName evidence="8">Major facilitator superfamily (MFS) profile domain-containing protein</fullName>
    </recommendedName>
</protein>
<comment type="caution">
    <text evidence="9">The sequence shown here is derived from an EMBL/GenBank/DDBJ whole genome shotgun (WGS) entry which is preliminary data.</text>
</comment>
<keyword evidence="3" id="KW-0813">Transport</keyword>
<keyword evidence="6 7" id="KW-0472">Membrane</keyword>
<feature type="transmembrane region" description="Helical" evidence="7">
    <location>
        <begin position="53"/>
        <end position="71"/>
    </location>
</feature>
<dbReference type="Proteomes" id="UP000178187">
    <property type="component" value="Unassembled WGS sequence"/>
</dbReference>
<evidence type="ECO:0000256" key="7">
    <source>
        <dbReference type="SAM" id="Phobius"/>
    </source>
</evidence>
<proteinExistence type="inferred from homology"/>
<feature type="domain" description="Major facilitator superfamily (MFS) profile" evidence="8">
    <location>
        <begin position="1"/>
        <end position="391"/>
    </location>
</feature>
<evidence type="ECO:0000256" key="4">
    <source>
        <dbReference type="ARBA" id="ARBA00022692"/>
    </source>
</evidence>
<evidence type="ECO:0000313" key="10">
    <source>
        <dbReference type="Proteomes" id="UP000178187"/>
    </source>
</evidence>
<dbReference type="InterPro" id="IPR039309">
    <property type="entry name" value="BT1"/>
</dbReference>
<dbReference type="SUPFAM" id="SSF103473">
    <property type="entry name" value="MFS general substrate transporter"/>
    <property type="match status" value="1"/>
</dbReference>
<organism evidence="9 10">
    <name type="scientific">Candidatus Danuiimicrobium aquiferis</name>
    <dbReference type="NCBI Taxonomy" id="1801832"/>
    <lineage>
        <taxon>Bacteria</taxon>
        <taxon>Pseudomonadati</taxon>
        <taxon>Candidatus Omnitrophota</taxon>
        <taxon>Candidatus Danuiimicrobium</taxon>
    </lineage>
</organism>
<feature type="transmembrane region" description="Helical" evidence="7">
    <location>
        <begin position="281"/>
        <end position="299"/>
    </location>
</feature>
<evidence type="ECO:0000256" key="1">
    <source>
        <dbReference type="ARBA" id="ARBA00004141"/>
    </source>
</evidence>
<feature type="transmembrane region" description="Helical" evidence="7">
    <location>
        <begin position="249"/>
        <end position="269"/>
    </location>
</feature>
<reference evidence="9 10" key="1">
    <citation type="journal article" date="2016" name="Nat. Commun.">
        <title>Thousands of microbial genomes shed light on interconnected biogeochemical processes in an aquifer system.</title>
        <authorList>
            <person name="Anantharaman K."/>
            <person name="Brown C.T."/>
            <person name="Hug L.A."/>
            <person name="Sharon I."/>
            <person name="Castelle C.J."/>
            <person name="Probst A.J."/>
            <person name="Thomas B.C."/>
            <person name="Singh A."/>
            <person name="Wilkins M.J."/>
            <person name="Karaoz U."/>
            <person name="Brodie E.L."/>
            <person name="Williams K.H."/>
            <person name="Hubbard S.S."/>
            <person name="Banfield J.F."/>
        </authorList>
    </citation>
    <scope>NUCLEOTIDE SEQUENCE [LARGE SCALE GENOMIC DNA]</scope>
</reference>
<dbReference type="GO" id="GO:0016020">
    <property type="term" value="C:membrane"/>
    <property type="evidence" value="ECO:0007669"/>
    <property type="project" value="UniProtKB-SubCell"/>
</dbReference>
<evidence type="ECO:0000256" key="5">
    <source>
        <dbReference type="ARBA" id="ARBA00022989"/>
    </source>
</evidence>
<dbReference type="Pfam" id="PF03092">
    <property type="entry name" value="BT1"/>
    <property type="match status" value="1"/>
</dbReference>
<feature type="transmembrane region" description="Helical" evidence="7">
    <location>
        <begin position="142"/>
        <end position="161"/>
    </location>
</feature>
<dbReference type="InterPro" id="IPR020846">
    <property type="entry name" value="MFS_dom"/>
</dbReference>
<evidence type="ECO:0000256" key="2">
    <source>
        <dbReference type="ARBA" id="ARBA00007015"/>
    </source>
</evidence>
<dbReference type="PROSITE" id="PS50850">
    <property type="entry name" value="MFS"/>
    <property type="match status" value="1"/>
</dbReference>
<evidence type="ECO:0000256" key="3">
    <source>
        <dbReference type="ARBA" id="ARBA00022448"/>
    </source>
</evidence>
<feature type="transmembrane region" description="Helical" evidence="7">
    <location>
        <begin position="338"/>
        <end position="355"/>
    </location>
</feature>
<dbReference type="GO" id="GO:0022857">
    <property type="term" value="F:transmembrane transporter activity"/>
    <property type="evidence" value="ECO:0007669"/>
    <property type="project" value="InterPro"/>
</dbReference>
<feature type="transmembrane region" description="Helical" evidence="7">
    <location>
        <begin position="78"/>
        <end position="95"/>
    </location>
</feature>
<dbReference type="Gene3D" id="1.20.1250.20">
    <property type="entry name" value="MFS general substrate transporter like domains"/>
    <property type="match status" value="1"/>
</dbReference>
<accession>A0A1G1KYM1</accession>
<keyword evidence="4 7" id="KW-0812">Transmembrane</keyword>